<keyword evidence="2 5" id="KW-0732">Signal</keyword>
<dbReference type="RefSeq" id="WP_129988712.1">
    <property type="nucleotide sequence ID" value="NZ_SDPU01000032.1"/>
</dbReference>
<dbReference type="OrthoDB" id="3862295at2"/>
<evidence type="ECO:0000313" key="8">
    <source>
        <dbReference type="Proteomes" id="UP000291189"/>
    </source>
</evidence>
<feature type="signal peptide" evidence="5">
    <location>
        <begin position="1"/>
        <end position="33"/>
    </location>
</feature>
<evidence type="ECO:0000256" key="1">
    <source>
        <dbReference type="ARBA" id="ARBA00022723"/>
    </source>
</evidence>
<dbReference type="PANTHER" id="PTHR42970:SF1">
    <property type="entry name" value="PECTATE LYASE C-RELATED"/>
    <property type="match status" value="1"/>
</dbReference>
<name>A0A4V1Z1B0_9ACTN</name>
<dbReference type="InterPro" id="IPR032812">
    <property type="entry name" value="SbsA_Ig"/>
</dbReference>
<reference evidence="7 8" key="1">
    <citation type="submission" date="2019-01" db="EMBL/GenBank/DDBJ databases">
        <title>Nocardioides guangzhouensis sp. nov., an actinobacterium isolated from soil.</title>
        <authorList>
            <person name="Fu Y."/>
            <person name="Cai Y."/>
            <person name="Lin Z."/>
            <person name="Chen P."/>
        </authorList>
    </citation>
    <scope>NUCLEOTIDE SEQUENCE [LARGE SCALE GENOMIC DNA]</scope>
    <source>
        <strain evidence="7 8">NBRC 105384</strain>
    </source>
</reference>
<dbReference type="AlphaFoldDB" id="A0A4V1Z1B0"/>
<proteinExistence type="predicted"/>
<dbReference type="PANTHER" id="PTHR42970">
    <property type="entry name" value="PECTATE LYASE C-RELATED"/>
    <property type="match status" value="1"/>
</dbReference>
<keyword evidence="3" id="KW-0325">Glycoprotein</keyword>
<dbReference type="Proteomes" id="UP000291189">
    <property type="component" value="Unassembled WGS sequence"/>
</dbReference>
<feature type="region of interest" description="Disordered" evidence="4">
    <location>
        <begin position="459"/>
        <end position="487"/>
    </location>
</feature>
<dbReference type="EMBL" id="SDPU01000032">
    <property type="protein sequence ID" value="RYU10276.1"/>
    <property type="molecule type" value="Genomic_DNA"/>
</dbReference>
<evidence type="ECO:0000256" key="3">
    <source>
        <dbReference type="ARBA" id="ARBA00023180"/>
    </source>
</evidence>
<dbReference type="InterPro" id="IPR012334">
    <property type="entry name" value="Pectin_lyas_fold"/>
</dbReference>
<dbReference type="Gene3D" id="2.60.40.1220">
    <property type="match status" value="1"/>
</dbReference>
<evidence type="ECO:0000313" key="7">
    <source>
        <dbReference type="EMBL" id="RYU10276.1"/>
    </source>
</evidence>
<organism evidence="7 8">
    <name type="scientific">Nocardioides iriomotensis</name>
    <dbReference type="NCBI Taxonomy" id="715784"/>
    <lineage>
        <taxon>Bacteria</taxon>
        <taxon>Bacillati</taxon>
        <taxon>Actinomycetota</taxon>
        <taxon>Actinomycetes</taxon>
        <taxon>Propionibacteriales</taxon>
        <taxon>Nocardioidaceae</taxon>
        <taxon>Nocardioides</taxon>
    </lineage>
</organism>
<dbReference type="SUPFAM" id="SSF51126">
    <property type="entry name" value="Pectin lyase-like"/>
    <property type="match status" value="1"/>
</dbReference>
<evidence type="ECO:0000256" key="5">
    <source>
        <dbReference type="SAM" id="SignalP"/>
    </source>
</evidence>
<evidence type="ECO:0000256" key="4">
    <source>
        <dbReference type="SAM" id="MobiDB-lite"/>
    </source>
</evidence>
<dbReference type="GO" id="GO:0046872">
    <property type="term" value="F:metal ion binding"/>
    <property type="evidence" value="ECO:0007669"/>
    <property type="project" value="UniProtKB-KW"/>
</dbReference>
<dbReference type="Pfam" id="PF13205">
    <property type="entry name" value="Big_5"/>
    <property type="match status" value="1"/>
</dbReference>
<feature type="chain" id="PRO_5020269923" evidence="5">
    <location>
        <begin position="34"/>
        <end position="587"/>
    </location>
</feature>
<feature type="compositionally biased region" description="Low complexity" evidence="4">
    <location>
        <begin position="423"/>
        <end position="433"/>
    </location>
</feature>
<dbReference type="InterPro" id="IPR052063">
    <property type="entry name" value="Polysaccharide_Lyase_1"/>
</dbReference>
<sequence>MNPPRSVRLLAAATAAVTTTALAPGLLLAPAHAATKAFPGAEGFGTDTPGGRGGTVCKVVNLNDSGPGSLRSCVEASGPRYVVFGVGGTISLKNRITVSNPFLTIAGQTAPGGGITLRMDPTSGTDQGTMQIATHDVVVRYVRFRPGNGGAADDSHDAITIYKPGVANVVVDHASFSWAVDENVNTYDGSTDITISNSIIAEGLNNAGHPLGEHSKGLLSGGVDAHNVSIHHNLFVSNVDRNPQVSGVSVADIRNNVIYNYGDGSGDGVTLISSSKGQPRVNWVGNYYKPGPNSDPNRAEFATYNGDTGASHQWYGEGNKRWTSAGDADARIGQAVGQVSTPFAAAPVTTTSAAQAYTDVLANAGASLVRDAVDERLVREVQTGVGSFKDAPDAYPTLAAGSAPVDTDGDGMPDSYESSHGTNPGAADAVGDANGNGYDNIEDWFNSLAVGRVTAFDPAAGSGTAPAASTSADTAAPTVAKIRPTRGAKRVARDANVKVTWTEKLRRASVKKDSVVLTRKGSSRKIDATLTYIPSKNRVRLDPERDLRKRATYRVVVKSTITDKAGNAFDARVKPGSQALRWSFTTR</sequence>
<dbReference type="GO" id="GO:0016829">
    <property type="term" value="F:lyase activity"/>
    <property type="evidence" value="ECO:0007669"/>
    <property type="project" value="UniProtKB-KW"/>
</dbReference>
<dbReference type="InterPro" id="IPR011050">
    <property type="entry name" value="Pectin_lyase_fold/virulence"/>
</dbReference>
<accession>A0A4V1Z1B0</accession>
<keyword evidence="7" id="KW-0456">Lyase</keyword>
<feature type="compositionally biased region" description="Low complexity" evidence="4">
    <location>
        <begin position="459"/>
        <end position="478"/>
    </location>
</feature>
<dbReference type="InterPro" id="IPR014755">
    <property type="entry name" value="Cu-Rt/internalin_Ig-like"/>
</dbReference>
<keyword evidence="1" id="KW-0479">Metal-binding</keyword>
<feature type="domain" description="SbsA Ig-like" evidence="6">
    <location>
        <begin position="473"/>
        <end position="586"/>
    </location>
</feature>
<evidence type="ECO:0000259" key="6">
    <source>
        <dbReference type="Pfam" id="PF13205"/>
    </source>
</evidence>
<evidence type="ECO:0000256" key="2">
    <source>
        <dbReference type="ARBA" id="ARBA00022729"/>
    </source>
</evidence>
<feature type="region of interest" description="Disordered" evidence="4">
    <location>
        <begin position="399"/>
        <end position="433"/>
    </location>
</feature>
<comment type="caution">
    <text evidence="7">The sequence shown here is derived from an EMBL/GenBank/DDBJ whole genome shotgun (WGS) entry which is preliminary data.</text>
</comment>
<gene>
    <name evidence="7" type="ORF">ETU37_17995</name>
</gene>
<keyword evidence="8" id="KW-1185">Reference proteome</keyword>
<dbReference type="Gene3D" id="2.160.20.10">
    <property type="entry name" value="Single-stranded right-handed beta-helix, Pectin lyase-like"/>
    <property type="match status" value="1"/>
</dbReference>
<protein>
    <submittedName>
        <fullName evidence="7">Pectate lyase</fullName>
    </submittedName>
</protein>